<reference evidence="2" key="1">
    <citation type="submission" date="2023-03" db="EMBL/GenBank/DDBJ databases">
        <title>Massive genome expansion in bonnet fungi (Mycena s.s.) driven by repeated elements and novel gene families across ecological guilds.</title>
        <authorList>
            <consortium name="Lawrence Berkeley National Laboratory"/>
            <person name="Harder C.B."/>
            <person name="Miyauchi S."/>
            <person name="Viragh M."/>
            <person name="Kuo A."/>
            <person name="Thoen E."/>
            <person name="Andreopoulos B."/>
            <person name="Lu D."/>
            <person name="Skrede I."/>
            <person name="Drula E."/>
            <person name="Henrissat B."/>
            <person name="Morin E."/>
            <person name="Kohler A."/>
            <person name="Barry K."/>
            <person name="LaButti K."/>
            <person name="Morin E."/>
            <person name="Salamov A."/>
            <person name="Lipzen A."/>
            <person name="Mereny Z."/>
            <person name="Hegedus B."/>
            <person name="Baldrian P."/>
            <person name="Stursova M."/>
            <person name="Weitz H."/>
            <person name="Taylor A."/>
            <person name="Grigoriev I.V."/>
            <person name="Nagy L.G."/>
            <person name="Martin F."/>
            <person name="Kauserud H."/>
        </authorList>
    </citation>
    <scope>NUCLEOTIDE SEQUENCE</scope>
    <source>
        <strain evidence="2">CBHHK200</strain>
    </source>
</reference>
<evidence type="ECO:0000313" key="2">
    <source>
        <dbReference type="EMBL" id="KAJ7042191.1"/>
    </source>
</evidence>
<feature type="compositionally biased region" description="Low complexity" evidence="1">
    <location>
        <begin position="75"/>
        <end position="85"/>
    </location>
</feature>
<dbReference type="Proteomes" id="UP001218188">
    <property type="component" value="Unassembled WGS sequence"/>
</dbReference>
<feature type="compositionally biased region" description="Basic residues" evidence="1">
    <location>
        <begin position="43"/>
        <end position="61"/>
    </location>
</feature>
<feature type="compositionally biased region" description="Low complexity" evidence="1">
    <location>
        <begin position="1"/>
        <end position="25"/>
    </location>
</feature>
<organism evidence="2 3">
    <name type="scientific">Mycena alexandri</name>
    <dbReference type="NCBI Taxonomy" id="1745969"/>
    <lineage>
        <taxon>Eukaryota</taxon>
        <taxon>Fungi</taxon>
        <taxon>Dikarya</taxon>
        <taxon>Basidiomycota</taxon>
        <taxon>Agaricomycotina</taxon>
        <taxon>Agaricomycetes</taxon>
        <taxon>Agaricomycetidae</taxon>
        <taxon>Agaricales</taxon>
        <taxon>Marasmiineae</taxon>
        <taxon>Mycenaceae</taxon>
        <taxon>Mycena</taxon>
    </lineage>
</organism>
<proteinExistence type="predicted"/>
<sequence length="158" mass="17024">MGTLTMATSIASTASAQASTRAPTTRGSRRDRLQMLRAPPRSLRLHVPPHLHMHTHARPRPRPPPARSHTPPTPSGHSHNAHHAGSFSAKAKFAILPACAQSVQRRGGAGCLIASAGNIAGAAVCGRQRKLREKTSTYNSHRRERASQVNVKYTGVQR</sequence>
<feature type="region of interest" description="Disordered" evidence="1">
    <location>
        <begin position="1"/>
        <end position="85"/>
    </location>
</feature>
<evidence type="ECO:0000313" key="3">
    <source>
        <dbReference type="Proteomes" id="UP001218188"/>
    </source>
</evidence>
<comment type="caution">
    <text evidence="2">The sequence shown here is derived from an EMBL/GenBank/DDBJ whole genome shotgun (WGS) entry which is preliminary data.</text>
</comment>
<feature type="compositionally biased region" description="Pro residues" evidence="1">
    <location>
        <begin position="62"/>
        <end position="74"/>
    </location>
</feature>
<keyword evidence="3" id="KW-1185">Reference proteome</keyword>
<accession>A0AAD6TB93</accession>
<evidence type="ECO:0000256" key="1">
    <source>
        <dbReference type="SAM" id="MobiDB-lite"/>
    </source>
</evidence>
<protein>
    <submittedName>
        <fullName evidence="2">Uncharacterized protein</fullName>
    </submittedName>
</protein>
<dbReference type="AlphaFoldDB" id="A0AAD6TB93"/>
<name>A0AAD6TB93_9AGAR</name>
<dbReference type="EMBL" id="JARJCM010000013">
    <property type="protein sequence ID" value="KAJ7042191.1"/>
    <property type="molecule type" value="Genomic_DNA"/>
</dbReference>
<gene>
    <name evidence="2" type="ORF">C8F04DRAFT_1077030</name>
</gene>